<gene>
    <name evidence="3" type="ORF">KS4_12630</name>
</gene>
<dbReference type="Proteomes" id="UP000317369">
    <property type="component" value="Chromosome"/>
</dbReference>
<sequence>MDSTSKQPPSEDELHAAEAGVGPVSRWAIHRRMYDWVLGFAHSRHSSWSLFGLSFAESSFFPIPPDVLLGPLCLGDRKKSWWFATVTTAASVLGAFLGYLIGWGFLDLALMIPGIDQAKIDWLDQEFALRGQLWVFVAALTPIPFKLLTITAGFAKMNLLVFAAACLVGRAARFYGVAFMFWWIGPKAIPFIDKYFNWLCIVFTVLLIAGFAAIKLISG</sequence>
<dbReference type="InterPro" id="IPR032816">
    <property type="entry name" value="VTT_dom"/>
</dbReference>
<keyword evidence="4" id="KW-1185">Reference proteome</keyword>
<feature type="transmembrane region" description="Helical" evidence="1">
    <location>
        <begin position="159"/>
        <end position="184"/>
    </location>
</feature>
<keyword evidence="1" id="KW-0472">Membrane</keyword>
<evidence type="ECO:0000313" key="3">
    <source>
        <dbReference type="EMBL" id="QDU33218.1"/>
    </source>
</evidence>
<feature type="domain" description="VTT" evidence="2">
    <location>
        <begin position="79"/>
        <end position="180"/>
    </location>
</feature>
<protein>
    <submittedName>
        <fullName evidence="3">SNARE associated Golgi protein</fullName>
    </submittedName>
</protein>
<dbReference type="GO" id="GO:0005886">
    <property type="term" value="C:plasma membrane"/>
    <property type="evidence" value="ECO:0007669"/>
    <property type="project" value="TreeGrafter"/>
</dbReference>
<feature type="transmembrane region" description="Helical" evidence="1">
    <location>
        <begin position="133"/>
        <end position="152"/>
    </location>
</feature>
<keyword evidence="1" id="KW-0812">Transmembrane</keyword>
<dbReference type="PANTHER" id="PTHR42709">
    <property type="entry name" value="ALKALINE PHOSPHATASE LIKE PROTEIN"/>
    <property type="match status" value="1"/>
</dbReference>
<organism evidence="3 4">
    <name type="scientific">Poriferisphaera corsica</name>
    <dbReference type="NCBI Taxonomy" id="2528020"/>
    <lineage>
        <taxon>Bacteria</taxon>
        <taxon>Pseudomonadati</taxon>
        <taxon>Planctomycetota</taxon>
        <taxon>Phycisphaerae</taxon>
        <taxon>Phycisphaerales</taxon>
        <taxon>Phycisphaeraceae</taxon>
        <taxon>Poriferisphaera</taxon>
    </lineage>
</organism>
<feature type="transmembrane region" description="Helical" evidence="1">
    <location>
        <begin position="196"/>
        <end position="217"/>
    </location>
</feature>
<feature type="transmembrane region" description="Helical" evidence="1">
    <location>
        <begin position="81"/>
        <end position="101"/>
    </location>
</feature>
<evidence type="ECO:0000313" key="4">
    <source>
        <dbReference type="Proteomes" id="UP000317369"/>
    </source>
</evidence>
<dbReference type="OrthoDB" id="9789113at2"/>
<dbReference type="EMBL" id="CP036425">
    <property type="protein sequence ID" value="QDU33218.1"/>
    <property type="molecule type" value="Genomic_DNA"/>
</dbReference>
<dbReference type="AlphaFoldDB" id="A0A517YSM6"/>
<name>A0A517YSM6_9BACT</name>
<dbReference type="KEGG" id="pcor:KS4_12630"/>
<dbReference type="PANTHER" id="PTHR42709:SF11">
    <property type="entry name" value="DEDA FAMILY PROTEIN"/>
    <property type="match status" value="1"/>
</dbReference>
<dbReference type="Pfam" id="PF09335">
    <property type="entry name" value="VTT_dom"/>
    <property type="match status" value="1"/>
</dbReference>
<evidence type="ECO:0000259" key="2">
    <source>
        <dbReference type="Pfam" id="PF09335"/>
    </source>
</evidence>
<proteinExistence type="predicted"/>
<evidence type="ECO:0000256" key="1">
    <source>
        <dbReference type="SAM" id="Phobius"/>
    </source>
</evidence>
<keyword evidence="1" id="KW-1133">Transmembrane helix</keyword>
<reference evidence="3 4" key="1">
    <citation type="submission" date="2019-02" db="EMBL/GenBank/DDBJ databases">
        <title>Deep-cultivation of Planctomycetes and their phenomic and genomic characterization uncovers novel biology.</title>
        <authorList>
            <person name="Wiegand S."/>
            <person name="Jogler M."/>
            <person name="Boedeker C."/>
            <person name="Pinto D."/>
            <person name="Vollmers J."/>
            <person name="Rivas-Marin E."/>
            <person name="Kohn T."/>
            <person name="Peeters S.H."/>
            <person name="Heuer A."/>
            <person name="Rast P."/>
            <person name="Oberbeckmann S."/>
            <person name="Bunk B."/>
            <person name="Jeske O."/>
            <person name="Meyerdierks A."/>
            <person name="Storesund J.E."/>
            <person name="Kallscheuer N."/>
            <person name="Luecker S."/>
            <person name="Lage O.M."/>
            <person name="Pohl T."/>
            <person name="Merkel B.J."/>
            <person name="Hornburger P."/>
            <person name="Mueller R.-W."/>
            <person name="Bruemmer F."/>
            <person name="Labrenz M."/>
            <person name="Spormann A.M."/>
            <person name="Op den Camp H."/>
            <person name="Overmann J."/>
            <person name="Amann R."/>
            <person name="Jetten M.S.M."/>
            <person name="Mascher T."/>
            <person name="Medema M.H."/>
            <person name="Devos D.P."/>
            <person name="Kaster A.-K."/>
            <person name="Ovreas L."/>
            <person name="Rohde M."/>
            <person name="Galperin M.Y."/>
            <person name="Jogler C."/>
        </authorList>
    </citation>
    <scope>NUCLEOTIDE SEQUENCE [LARGE SCALE GENOMIC DNA]</scope>
    <source>
        <strain evidence="3 4">KS4</strain>
    </source>
</reference>
<dbReference type="InterPro" id="IPR051311">
    <property type="entry name" value="DedA_domain"/>
</dbReference>
<accession>A0A517YSM6</accession>
<dbReference type="RefSeq" id="WP_145075991.1">
    <property type="nucleotide sequence ID" value="NZ_CP036425.1"/>
</dbReference>